<evidence type="ECO:0000313" key="1">
    <source>
        <dbReference type="EMBL" id="QJA48092.1"/>
    </source>
</evidence>
<dbReference type="EMBL" id="MT144647">
    <property type="protein sequence ID" value="QJH96308.1"/>
    <property type="molecule type" value="Genomic_DNA"/>
</dbReference>
<name>A0A6H1ZKU1_9ZZZZ</name>
<proteinExistence type="predicted"/>
<dbReference type="EMBL" id="MT144070">
    <property type="protein sequence ID" value="QJA48092.1"/>
    <property type="molecule type" value="Genomic_DNA"/>
</dbReference>
<accession>A0A6H1ZKU1</accession>
<gene>
    <name evidence="1" type="ORF">TM448A00831_0023</name>
    <name evidence="2" type="ORF">TM448B00682_0002</name>
</gene>
<evidence type="ECO:0000313" key="2">
    <source>
        <dbReference type="EMBL" id="QJH96308.1"/>
    </source>
</evidence>
<dbReference type="AlphaFoldDB" id="A0A6H1ZKU1"/>
<organism evidence="1">
    <name type="scientific">viral metagenome</name>
    <dbReference type="NCBI Taxonomy" id="1070528"/>
    <lineage>
        <taxon>unclassified sequences</taxon>
        <taxon>metagenomes</taxon>
        <taxon>organismal metagenomes</taxon>
    </lineage>
</organism>
<protein>
    <submittedName>
        <fullName evidence="1">Uncharacterized protein</fullName>
    </submittedName>
</protein>
<reference evidence="1" key="1">
    <citation type="submission" date="2020-03" db="EMBL/GenBank/DDBJ databases">
        <title>The deep terrestrial virosphere.</title>
        <authorList>
            <person name="Holmfeldt K."/>
            <person name="Nilsson E."/>
            <person name="Simone D."/>
            <person name="Lopez-Fernandez M."/>
            <person name="Wu X."/>
            <person name="de Brujin I."/>
            <person name="Lundin D."/>
            <person name="Andersson A."/>
            <person name="Bertilsson S."/>
            <person name="Dopson M."/>
        </authorList>
    </citation>
    <scope>NUCLEOTIDE SEQUENCE</scope>
    <source>
        <strain evidence="1">TM448A00831</strain>
        <strain evidence="2">TM448B00682</strain>
    </source>
</reference>
<sequence length="268" mass="30197">MAITANPGATIKLSWQQNQGTTTLYPQAVIKNSAGTTMDTVSLTHDSNGLYAGTTALLVDEGTYSCQFLVYTDSGHTSLSGVDEIVHETISIQRSWRPSFGGGGEATIPKKILDPLLKLLKDISDRQDKLEIELAKKSEFNPNRDVVKTDIKPTSLRFLVDKLDKLKNPVVKVDTTQITSFLKKMDKRIEKADFTPNERRIINAISNIRFDTPKISLDSVEQMIDEHHRQSILEDRKVSRKIDGLMRIIQPFLKINNILERFKSEKTP</sequence>